<dbReference type="AlphaFoldDB" id="A0ABC8TTR9"/>
<evidence type="ECO:0000259" key="4">
    <source>
        <dbReference type="Pfam" id="PF00685"/>
    </source>
</evidence>
<name>A0ABC8TTR9_9AQUA</name>
<dbReference type="Pfam" id="PF00685">
    <property type="entry name" value="Sulfotransfer_1"/>
    <property type="match status" value="1"/>
</dbReference>
<proteinExistence type="inferred from homology"/>
<protein>
    <recommendedName>
        <fullName evidence="3">Sulfotransferase</fullName>
        <ecNumber evidence="3">2.8.2.-</ecNumber>
    </recommendedName>
</protein>
<comment type="similarity">
    <text evidence="1 3">Belongs to the sulfotransferase 1 family.</text>
</comment>
<evidence type="ECO:0000313" key="6">
    <source>
        <dbReference type="Proteomes" id="UP001642360"/>
    </source>
</evidence>
<evidence type="ECO:0000256" key="1">
    <source>
        <dbReference type="ARBA" id="ARBA00005771"/>
    </source>
</evidence>
<gene>
    <name evidence="5" type="ORF">ILEXP_LOCUS42569</name>
</gene>
<dbReference type="GO" id="GO:0016740">
    <property type="term" value="F:transferase activity"/>
    <property type="evidence" value="ECO:0007669"/>
    <property type="project" value="UniProtKB-KW"/>
</dbReference>
<keyword evidence="6" id="KW-1185">Reference proteome</keyword>
<dbReference type="PANTHER" id="PTHR11783">
    <property type="entry name" value="SULFOTRANSFERASE SULT"/>
    <property type="match status" value="1"/>
</dbReference>
<evidence type="ECO:0000256" key="3">
    <source>
        <dbReference type="RuleBase" id="RU361155"/>
    </source>
</evidence>
<comment type="caution">
    <text evidence="5">The sequence shown here is derived from an EMBL/GenBank/DDBJ whole genome shotgun (WGS) entry which is preliminary data.</text>
</comment>
<feature type="domain" description="Sulfotransferase" evidence="4">
    <location>
        <begin position="83"/>
        <end position="339"/>
    </location>
</feature>
<dbReference type="Proteomes" id="UP001642360">
    <property type="component" value="Unassembled WGS sequence"/>
</dbReference>
<dbReference type="EC" id="2.8.2.-" evidence="3"/>
<evidence type="ECO:0000313" key="5">
    <source>
        <dbReference type="EMBL" id="CAK9172883.1"/>
    </source>
</evidence>
<dbReference type="Gene3D" id="3.40.50.300">
    <property type="entry name" value="P-loop containing nucleotide triphosphate hydrolases"/>
    <property type="match status" value="1"/>
</dbReference>
<dbReference type="InterPro" id="IPR000863">
    <property type="entry name" value="Sulfotransferase_dom"/>
</dbReference>
<evidence type="ECO:0000256" key="2">
    <source>
        <dbReference type="ARBA" id="ARBA00022679"/>
    </source>
</evidence>
<sequence>MSRERSLSIADNSQSRTLVSTTMTSKKKSDKTSTKSLWDWFLPFQKRKDGQVKISISTKVFGFLINPLEGVITLQQCFKEAQPTDVFLVTCPKSGTTWFKTLLFAIMNRDLYDYDDHPLLTTNPHACVPFFETYAIENATNLRPDLSLLATHMPYTCLPDSILVSGCRIVYVYRDPKDLFVSLWHFANKIRSKELPTLILGEAFEQFCRGVSIGGPFWDHVVGYWKASIEWPDRVLFTKYEDMKNDPQLHVKKLAQFIGYPFSIKEENEGIRQKILDLCSFESLSNLEVNKNGLIRLGQDMVLENKSFFRQGKIQDWKNYLTTEMVERIDEITKHKFKELA</sequence>
<dbReference type="InterPro" id="IPR027417">
    <property type="entry name" value="P-loop_NTPase"/>
</dbReference>
<reference evidence="5 6" key="1">
    <citation type="submission" date="2024-02" db="EMBL/GenBank/DDBJ databases">
        <authorList>
            <person name="Vignale AGUSTIN F."/>
            <person name="Sosa J E."/>
            <person name="Modenutti C."/>
        </authorList>
    </citation>
    <scope>NUCLEOTIDE SEQUENCE [LARGE SCALE GENOMIC DNA]</scope>
</reference>
<organism evidence="5 6">
    <name type="scientific">Ilex paraguariensis</name>
    <name type="common">yerba mate</name>
    <dbReference type="NCBI Taxonomy" id="185542"/>
    <lineage>
        <taxon>Eukaryota</taxon>
        <taxon>Viridiplantae</taxon>
        <taxon>Streptophyta</taxon>
        <taxon>Embryophyta</taxon>
        <taxon>Tracheophyta</taxon>
        <taxon>Spermatophyta</taxon>
        <taxon>Magnoliopsida</taxon>
        <taxon>eudicotyledons</taxon>
        <taxon>Gunneridae</taxon>
        <taxon>Pentapetalae</taxon>
        <taxon>asterids</taxon>
        <taxon>campanulids</taxon>
        <taxon>Aquifoliales</taxon>
        <taxon>Aquifoliaceae</taxon>
        <taxon>Ilex</taxon>
    </lineage>
</organism>
<dbReference type="SUPFAM" id="SSF52540">
    <property type="entry name" value="P-loop containing nucleoside triphosphate hydrolases"/>
    <property type="match status" value="1"/>
</dbReference>
<dbReference type="EMBL" id="CAUOFW020006088">
    <property type="protein sequence ID" value="CAK9172883.1"/>
    <property type="molecule type" value="Genomic_DNA"/>
</dbReference>
<accession>A0ABC8TTR9</accession>
<keyword evidence="2 3" id="KW-0808">Transferase</keyword>